<dbReference type="PANTHER" id="PTHR22872:SF2">
    <property type="entry name" value="INHIBITOR OF BRUTON TYROSINE KINASE"/>
    <property type="match status" value="1"/>
</dbReference>
<dbReference type="PANTHER" id="PTHR22872">
    <property type="entry name" value="BTK-BINDING PROTEIN-RELATED"/>
    <property type="match status" value="1"/>
</dbReference>
<dbReference type="InterPro" id="IPR058923">
    <property type="entry name" value="RCC1-like_dom"/>
</dbReference>
<evidence type="ECO:0000313" key="4">
    <source>
        <dbReference type="EMBL" id="CEO99553.1"/>
    </source>
</evidence>
<dbReference type="InterPro" id="IPR051625">
    <property type="entry name" value="Signaling_Regulatory_Domain"/>
</dbReference>
<evidence type="ECO:0000256" key="1">
    <source>
        <dbReference type="ARBA" id="ARBA00022737"/>
    </source>
</evidence>
<dbReference type="Gene3D" id="2.130.10.30">
    <property type="entry name" value="Regulator of chromosome condensation 1/beta-lactamase-inhibitor protein II"/>
    <property type="match status" value="2"/>
</dbReference>
<gene>
    <name evidence="4" type="ORF">PBRA_007286</name>
</gene>
<organism evidence="4 5">
    <name type="scientific">Plasmodiophora brassicae</name>
    <name type="common">Clubroot disease agent</name>
    <dbReference type="NCBI Taxonomy" id="37360"/>
    <lineage>
        <taxon>Eukaryota</taxon>
        <taxon>Sar</taxon>
        <taxon>Rhizaria</taxon>
        <taxon>Endomyxa</taxon>
        <taxon>Phytomyxea</taxon>
        <taxon>Plasmodiophorida</taxon>
        <taxon>Plasmodiophoridae</taxon>
        <taxon>Plasmodiophora</taxon>
    </lineage>
</organism>
<proteinExistence type="predicted"/>
<dbReference type="InterPro" id="IPR009091">
    <property type="entry name" value="RCC1/BLIP-II"/>
</dbReference>
<dbReference type="PROSITE" id="PS50012">
    <property type="entry name" value="RCC1_3"/>
    <property type="match status" value="4"/>
</dbReference>
<accession>A0A0G4IW35</accession>
<name>A0A0G4IW35_PLABS</name>
<evidence type="ECO:0000256" key="2">
    <source>
        <dbReference type="PROSITE-ProRule" id="PRU00235"/>
    </source>
</evidence>
<dbReference type="OMA" id="DMYTWGW"/>
<dbReference type="STRING" id="37360.A0A0G4IW35"/>
<dbReference type="SUPFAM" id="SSF50985">
    <property type="entry name" value="RCC1/BLIP-II"/>
    <property type="match status" value="2"/>
</dbReference>
<dbReference type="EMBL" id="CDSF01000091">
    <property type="protein sequence ID" value="CEO99553.1"/>
    <property type="molecule type" value="Genomic_DNA"/>
</dbReference>
<sequence>MVKSWGSIAPGLAVHEFAIGYEAGIALDQHGVVHLWGRLPPNLSHASPGVIFDADPVLQVACSDRHAALVAASGALYTFGSATGGALGHNSETDDLAAPARVLALHDYHVRSVSCGGTFTAAIVAGDTERDATKVFTWGIGCNGRLGHDDLDSRWVPTQVSALDRASITSISCGDAHCLALSALGQVFTWGDPRHGRLGRPPAQHGAPMPIDTNGARIVQVSAGYDHSAMLSSSGALYMFGSNRRRQLGVPGVHVATPVPVQVAGLEVDQVHCARYHTMVIVHEAGGSTFVIGPGTPRAVSRDAKRNATAPEDLPVPRPEIRVTDRRHERMGLPSRADFYNHVVLNDMLSSALGGSFN</sequence>
<keyword evidence="5" id="KW-1185">Reference proteome</keyword>
<evidence type="ECO:0000259" key="3">
    <source>
        <dbReference type="Pfam" id="PF25390"/>
    </source>
</evidence>
<dbReference type="Proteomes" id="UP000039324">
    <property type="component" value="Unassembled WGS sequence"/>
</dbReference>
<dbReference type="PROSITE" id="PS00626">
    <property type="entry name" value="RCC1_2"/>
    <property type="match status" value="1"/>
</dbReference>
<feature type="repeat" description="RCC1" evidence="2">
    <location>
        <begin position="185"/>
        <end position="234"/>
    </location>
</feature>
<dbReference type="OrthoDB" id="8068875at2759"/>
<dbReference type="AlphaFoldDB" id="A0A0G4IW35"/>
<dbReference type="InterPro" id="IPR000408">
    <property type="entry name" value="Reg_chr_condens"/>
</dbReference>
<evidence type="ECO:0000313" key="5">
    <source>
        <dbReference type="Proteomes" id="UP000039324"/>
    </source>
</evidence>
<reference evidence="4 5" key="1">
    <citation type="submission" date="2015-02" db="EMBL/GenBank/DDBJ databases">
        <authorList>
            <person name="Chooi Y.-H."/>
        </authorList>
    </citation>
    <scope>NUCLEOTIDE SEQUENCE [LARGE SCALE GENOMIC DNA]</scope>
    <source>
        <strain evidence="4">E3</strain>
    </source>
</reference>
<feature type="repeat" description="RCC1" evidence="2">
    <location>
        <begin position="74"/>
        <end position="126"/>
    </location>
</feature>
<keyword evidence="1" id="KW-0677">Repeat</keyword>
<dbReference type="PRINTS" id="PR00633">
    <property type="entry name" value="RCCNDNSATION"/>
</dbReference>
<feature type="repeat" description="RCC1" evidence="2">
    <location>
        <begin position="235"/>
        <end position="284"/>
    </location>
</feature>
<feature type="domain" description="RCC1-like" evidence="3">
    <location>
        <begin position="53"/>
        <end position="313"/>
    </location>
</feature>
<dbReference type="Pfam" id="PF25390">
    <property type="entry name" value="WD40_RLD"/>
    <property type="match status" value="1"/>
</dbReference>
<protein>
    <recommendedName>
        <fullName evidence="3">RCC1-like domain-containing protein</fullName>
    </recommendedName>
</protein>
<feature type="repeat" description="RCC1" evidence="2">
    <location>
        <begin position="133"/>
        <end position="184"/>
    </location>
</feature>